<proteinExistence type="inferred from homology"/>
<dbReference type="GO" id="GO:0033818">
    <property type="term" value="F:beta-ketoacyl-acyl-carrier-protein synthase III activity"/>
    <property type="evidence" value="ECO:0007669"/>
    <property type="project" value="UniProtKB-UniRule"/>
</dbReference>
<keyword evidence="17" id="KW-1185">Reference proteome</keyword>
<comment type="similarity">
    <text evidence="2 13">Belongs to the thiolase-like superfamily. FabH family.</text>
</comment>
<evidence type="ECO:0000256" key="5">
    <source>
        <dbReference type="ARBA" id="ARBA00022516"/>
    </source>
</evidence>
<keyword evidence="4 13" id="KW-0963">Cytoplasm</keyword>
<feature type="active site" evidence="13">
    <location>
        <position position="116"/>
    </location>
</feature>
<dbReference type="GO" id="GO:0044550">
    <property type="term" value="P:secondary metabolite biosynthetic process"/>
    <property type="evidence" value="ECO:0007669"/>
    <property type="project" value="TreeGrafter"/>
</dbReference>
<feature type="domain" description="Beta-ketoacyl-[acyl-carrier-protein] synthase III C-terminal" evidence="14">
    <location>
        <begin position="240"/>
        <end position="327"/>
    </location>
</feature>
<dbReference type="HAMAP" id="MF_01815">
    <property type="entry name" value="FabH"/>
    <property type="match status" value="1"/>
</dbReference>
<gene>
    <name evidence="13" type="primary">fabH</name>
    <name evidence="16" type="ORF">FJM65_18740</name>
</gene>
<feature type="region of interest" description="ACP-binding" evidence="13">
    <location>
        <begin position="257"/>
        <end position="261"/>
    </location>
</feature>
<evidence type="ECO:0000256" key="12">
    <source>
        <dbReference type="ARBA" id="ARBA00051096"/>
    </source>
</evidence>
<evidence type="ECO:0000259" key="15">
    <source>
        <dbReference type="Pfam" id="PF08545"/>
    </source>
</evidence>
<accession>A0A501W208</accession>
<dbReference type="SUPFAM" id="SSF53901">
    <property type="entry name" value="Thiolase-like"/>
    <property type="match status" value="1"/>
</dbReference>
<comment type="subcellular location">
    <subcellularLocation>
        <location evidence="13">Cytoplasm</location>
    </subcellularLocation>
</comment>
<sequence length="332" mass="35957">MSKITAAITGVSGYVPEYVLTNKELETMVETNDEWITSRTGIKERRILKGEGKGTSHIAVPAVRDLLKKTNTKPEDVDLLICATTTPDMVFPATANLITAEVGAVNAFGYDLQAACSGFLFALATGAKFVESGQYKKVIVVGADKMSSIVDYTDRATCIIFGDGGGAVMLEPNTEGLGIQDAILKSDGTGAPFLHMKAGGSRKPATIETVQAREHYAYQEGQQVFKFAVKGMADVSAEIMERNHLTGDDVAWLVPHQANKRIIEATANRMGLSNEKVMLNIHKYGNTTSGTIPLCLWEYEKQLKKGDNVILAAFGGGFTWGAIYLKWAYDSK</sequence>
<evidence type="ECO:0000256" key="4">
    <source>
        <dbReference type="ARBA" id="ARBA00022490"/>
    </source>
</evidence>
<dbReference type="AlphaFoldDB" id="A0A501W208"/>
<evidence type="ECO:0000256" key="7">
    <source>
        <dbReference type="ARBA" id="ARBA00022832"/>
    </source>
</evidence>
<keyword evidence="8 13" id="KW-0443">Lipid metabolism</keyword>
<evidence type="ECO:0000256" key="11">
    <source>
        <dbReference type="ARBA" id="ARBA00023315"/>
    </source>
</evidence>
<comment type="function">
    <text evidence="13">Catalyzes the condensation reaction of fatty acid synthesis by the addition to an acyl acceptor of two carbons from malonyl-ACP. Catalyzes the first condensation reaction which initiates fatty acid synthesis and may therefore play a role in governing the total rate of fatty acid production. Possesses both acetoacetyl-ACP synthase and acetyl transacylase activities. Its substrate specificity determines the biosynthesis of branched-chain and/or straight-chain of fatty acids.</text>
</comment>
<dbReference type="OrthoDB" id="9815506at2"/>
<feature type="active site" evidence="13">
    <location>
        <position position="256"/>
    </location>
</feature>
<keyword evidence="10 13" id="KW-0511">Multifunctional enzyme</keyword>
<evidence type="ECO:0000259" key="14">
    <source>
        <dbReference type="Pfam" id="PF08541"/>
    </source>
</evidence>
<name>A0A501W208_9BACT</name>
<keyword evidence="5 13" id="KW-0444">Lipid biosynthesis</keyword>
<dbReference type="PANTHER" id="PTHR34069">
    <property type="entry name" value="3-OXOACYL-[ACYL-CARRIER-PROTEIN] SYNTHASE 3"/>
    <property type="match status" value="1"/>
</dbReference>
<dbReference type="EMBL" id="VFRQ01000014">
    <property type="protein sequence ID" value="TPE42124.1"/>
    <property type="molecule type" value="Genomic_DNA"/>
</dbReference>
<evidence type="ECO:0000313" key="16">
    <source>
        <dbReference type="EMBL" id="TPE42124.1"/>
    </source>
</evidence>
<dbReference type="GO" id="GO:0004315">
    <property type="term" value="F:3-oxoacyl-[acyl-carrier-protein] synthase activity"/>
    <property type="evidence" value="ECO:0007669"/>
    <property type="project" value="InterPro"/>
</dbReference>
<dbReference type="InterPro" id="IPR013751">
    <property type="entry name" value="ACP_syn_III_N"/>
</dbReference>
<evidence type="ECO:0000256" key="3">
    <source>
        <dbReference type="ARBA" id="ARBA00012333"/>
    </source>
</evidence>
<comment type="pathway">
    <text evidence="1 13">Lipid metabolism; fatty acid biosynthesis.</text>
</comment>
<keyword evidence="7 13" id="KW-0276">Fatty acid metabolism</keyword>
<dbReference type="GO" id="GO:0006633">
    <property type="term" value="P:fatty acid biosynthetic process"/>
    <property type="evidence" value="ECO:0007669"/>
    <property type="project" value="UniProtKB-UniRule"/>
</dbReference>
<evidence type="ECO:0000256" key="10">
    <source>
        <dbReference type="ARBA" id="ARBA00023268"/>
    </source>
</evidence>
<dbReference type="NCBIfam" id="TIGR00747">
    <property type="entry name" value="fabH"/>
    <property type="match status" value="1"/>
</dbReference>
<dbReference type="UniPathway" id="UPA00094"/>
<dbReference type="GO" id="GO:0005737">
    <property type="term" value="C:cytoplasm"/>
    <property type="evidence" value="ECO:0007669"/>
    <property type="project" value="UniProtKB-SubCell"/>
</dbReference>
<dbReference type="PANTHER" id="PTHR34069:SF2">
    <property type="entry name" value="BETA-KETOACYL-[ACYL-CARRIER-PROTEIN] SYNTHASE III"/>
    <property type="match status" value="1"/>
</dbReference>
<evidence type="ECO:0000313" key="17">
    <source>
        <dbReference type="Proteomes" id="UP000316727"/>
    </source>
</evidence>
<evidence type="ECO:0000256" key="1">
    <source>
        <dbReference type="ARBA" id="ARBA00005194"/>
    </source>
</evidence>
<dbReference type="Pfam" id="PF08541">
    <property type="entry name" value="ACP_syn_III_C"/>
    <property type="match status" value="1"/>
</dbReference>
<feature type="active site" evidence="13">
    <location>
        <position position="286"/>
    </location>
</feature>
<dbReference type="Proteomes" id="UP000316727">
    <property type="component" value="Unassembled WGS sequence"/>
</dbReference>
<comment type="subunit">
    <text evidence="13">Homodimer.</text>
</comment>
<dbReference type="Pfam" id="PF08545">
    <property type="entry name" value="ACP_syn_III"/>
    <property type="match status" value="1"/>
</dbReference>
<comment type="domain">
    <text evidence="13">The last Arg residue of the ACP-binding site is essential for the weak association between ACP/AcpP and FabH.</text>
</comment>
<dbReference type="CDD" id="cd00830">
    <property type="entry name" value="KAS_III"/>
    <property type="match status" value="1"/>
</dbReference>
<comment type="caution">
    <text evidence="16">The sequence shown here is derived from an EMBL/GenBank/DDBJ whole genome shotgun (WGS) entry which is preliminary data.</text>
</comment>
<dbReference type="InterPro" id="IPR016039">
    <property type="entry name" value="Thiolase-like"/>
</dbReference>
<evidence type="ECO:0000256" key="9">
    <source>
        <dbReference type="ARBA" id="ARBA00023160"/>
    </source>
</evidence>
<keyword evidence="11 13" id="KW-0012">Acyltransferase</keyword>
<protein>
    <recommendedName>
        <fullName evidence="3 13">Beta-ketoacyl-[acyl-carrier-protein] synthase III</fullName>
        <shortName evidence="13">Beta-ketoacyl-ACP synthase III</shortName>
        <shortName evidence="13">KAS III</shortName>
        <ecNumber evidence="3 13">2.3.1.180</ecNumber>
    </recommendedName>
    <alternativeName>
        <fullName evidence="13">3-oxoacyl-[acyl-carrier-protein] synthase 3</fullName>
    </alternativeName>
    <alternativeName>
        <fullName evidence="13">3-oxoacyl-[acyl-carrier-protein] synthase III</fullName>
    </alternativeName>
</protein>
<evidence type="ECO:0000256" key="8">
    <source>
        <dbReference type="ARBA" id="ARBA00023098"/>
    </source>
</evidence>
<dbReference type="FunFam" id="3.40.47.10:FF:000004">
    <property type="entry name" value="3-oxoacyl-[acyl-carrier-protein] synthase 3"/>
    <property type="match status" value="1"/>
</dbReference>
<evidence type="ECO:0000256" key="13">
    <source>
        <dbReference type="HAMAP-Rule" id="MF_01815"/>
    </source>
</evidence>
<keyword evidence="6 13" id="KW-0808">Transferase</keyword>
<comment type="catalytic activity">
    <reaction evidence="12">
        <text>malonyl-[ACP] + acetyl-CoA + H(+) = 3-oxobutanoyl-[ACP] + CO2 + CoA</text>
        <dbReference type="Rhea" id="RHEA:12080"/>
        <dbReference type="Rhea" id="RHEA-COMP:9623"/>
        <dbReference type="Rhea" id="RHEA-COMP:9625"/>
        <dbReference type="ChEBI" id="CHEBI:15378"/>
        <dbReference type="ChEBI" id="CHEBI:16526"/>
        <dbReference type="ChEBI" id="CHEBI:57287"/>
        <dbReference type="ChEBI" id="CHEBI:57288"/>
        <dbReference type="ChEBI" id="CHEBI:78449"/>
        <dbReference type="ChEBI" id="CHEBI:78450"/>
        <dbReference type="EC" id="2.3.1.180"/>
    </reaction>
    <physiologicalReaction direction="left-to-right" evidence="12">
        <dbReference type="Rhea" id="RHEA:12081"/>
    </physiologicalReaction>
</comment>
<dbReference type="RefSeq" id="WP_140623590.1">
    <property type="nucleotide sequence ID" value="NZ_VFRQ01000014.1"/>
</dbReference>
<evidence type="ECO:0000256" key="6">
    <source>
        <dbReference type="ARBA" id="ARBA00022679"/>
    </source>
</evidence>
<organism evidence="16 17">
    <name type="scientific">Pontibacter mangrovi</name>
    <dbReference type="NCBI Taxonomy" id="2589816"/>
    <lineage>
        <taxon>Bacteria</taxon>
        <taxon>Pseudomonadati</taxon>
        <taxon>Bacteroidota</taxon>
        <taxon>Cytophagia</taxon>
        <taxon>Cytophagales</taxon>
        <taxon>Hymenobacteraceae</taxon>
        <taxon>Pontibacter</taxon>
    </lineage>
</organism>
<evidence type="ECO:0000256" key="2">
    <source>
        <dbReference type="ARBA" id="ARBA00008642"/>
    </source>
</evidence>
<feature type="domain" description="Beta-ketoacyl-[acyl-carrier-protein] synthase III N-terminal" evidence="15">
    <location>
        <begin position="110"/>
        <end position="188"/>
    </location>
</feature>
<dbReference type="EC" id="2.3.1.180" evidence="3 13"/>
<dbReference type="InterPro" id="IPR013747">
    <property type="entry name" value="ACP_syn_III_C"/>
</dbReference>
<keyword evidence="9 13" id="KW-0275">Fatty acid biosynthesis</keyword>
<dbReference type="NCBIfam" id="NF006829">
    <property type="entry name" value="PRK09352.1"/>
    <property type="match status" value="1"/>
</dbReference>
<reference evidence="16 17" key="1">
    <citation type="submission" date="2019-06" db="EMBL/GenBank/DDBJ databases">
        <title>A novel bacterium of genus Pontibacter, isolated from marine sediment.</title>
        <authorList>
            <person name="Huang H."/>
            <person name="Mo K."/>
            <person name="Hu Y."/>
        </authorList>
    </citation>
    <scope>NUCLEOTIDE SEQUENCE [LARGE SCALE GENOMIC DNA]</scope>
    <source>
        <strain evidence="16 17">HB172049</strain>
    </source>
</reference>
<dbReference type="Gene3D" id="3.40.47.10">
    <property type="match status" value="1"/>
</dbReference>
<dbReference type="InterPro" id="IPR004655">
    <property type="entry name" value="FabH"/>
</dbReference>